<evidence type="ECO:0000259" key="1">
    <source>
        <dbReference type="Pfam" id="PF01408"/>
    </source>
</evidence>
<dbReference type="SUPFAM" id="SSF51735">
    <property type="entry name" value="NAD(P)-binding Rossmann-fold domains"/>
    <property type="match status" value="1"/>
</dbReference>
<dbReference type="Proteomes" id="UP001300692">
    <property type="component" value="Unassembled WGS sequence"/>
</dbReference>
<feature type="domain" description="Gfo/Idh/MocA-like oxidoreductase N-terminal" evidence="1">
    <location>
        <begin position="2"/>
        <end position="121"/>
    </location>
</feature>
<dbReference type="EMBL" id="JAOYOD010000001">
    <property type="protein sequence ID" value="MCV9386689.1"/>
    <property type="molecule type" value="Genomic_DNA"/>
</dbReference>
<feature type="domain" description="GFO/IDH/MocA-like oxidoreductase" evidence="2">
    <location>
        <begin position="130"/>
        <end position="256"/>
    </location>
</feature>
<sequence>MIKWGIIGVGDVCEKKSAPAMNLIEGSKIQAVMRRNAEKAADYAQRHGIDIWYDDADALIADPEVNAIYIATPPYAHREYTIKAAEAGKPVYVEKPMAKTYSECRDMVEACQKHGVPLFTAYYRRALPNYLKVKELVDSGAIGDVRMVEIRMAKPLVPDIVTLQEQHWRVNPEVAGGGYFHDLASHQLDFLDFLLGPVTKAKGYAQNQAGLYKAEDIVVGSFEFESGVMGTGSWCFSTGQQSDKDITTIIGSKGEISYATFGGSEVTLRTDENNEEIFTFEIPDHIQYPLIQQIVDELLGKGKCVSTGESGARTNKVMEWLTQG</sequence>
<dbReference type="RefSeq" id="WP_264137506.1">
    <property type="nucleotide sequence ID" value="NZ_JAOYOD010000001.1"/>
</dbReference>
<dbReference type="SUPFAM" id="SSF55347">
    <property type="entry name" value="Glyceraldehyde-3-phosphate dehydrogenase-like, C-terminal domain"/>
    <property type="match status" value="1"/>
</dbReference>
<dbReference type="InterPro" id="IPR052515">
    <property type="entry name" value="Gfo/Idh/MocA_Oxidoreductase"/>
</dbReference>
<dbReference type="InterPro" id="IPR000683">
    <property type="entry name" value="Gfo/Idh/MocA-like_OxRdtase_N"/>
</dbReference>
<organism evidence="3 4">
    <name type="scientific">Reichenbachiella ulvae</name>
    <dbReference type="NCBI Taxonomy" id="2980104"/>
    <lineage>
        <taxon>Bacteria</taxon>
        <taxon>Pseudomonadati</taxon>
        <taxon>Bacteroidota</taxon>
        <taxon>Cytophagia</taxon>
        <taxon>Cytophagales</taxon>
        <taxon>Reichenbachiellaceae</taxon>
        <taxon>Reichenbachiella</taxon>
    </lineage>
</organism>
<evidence type="ECO:0000313" key="4">
    <source>
        <dbReference type="Proteomes" id="UP001300692"/>
    </source>
</evidence>
<protein>
    <submittedName>
        <fullName evidence="3">Gfo/Idh/MocA family oxidoreductase</fullName>
    </submittedName>
</protein>
<evidence type="ECO:0000313" key="3">
    <source>
        <dbReference type="EMBL" id="MCV9386689.1"/>
    </source>
</evidence>
<dbReference type="InterPro" id="IPR036291">
    <property type="entry name" value="NAD(P)-bd_dom_sf"/>
</dbReference>
<dbReference type="Gene3D" id="3.40.50.720">
    <property type="entry name" value="NAD(P)-binding Rossmann-like Domain"/>
    <property type="match status" value="1"/>
</dbReference>
<dbReference type="PANTHER" id="PTHR43249:SF1">
    <property type="entry name" value="D-GLUCOSIDE 3-DEHYDROGENASE"/>
    <property type="match status" value="1"/>
</dbReference>
<comment type="caution">
    <text evidence="3">The sequence shown here is derived from an EMBL/GenBank/DDBJ whole genome shotgun (WGS) entry which is preliminary data.</text>
</comment>
<reference evidence="3 4" key="1">
    <citation type="submission" date="2022-10" db="EMBL/GenBank/DDBJ databases">
        <title>Comparative genomics and taxonomic characterization of three novel marine species of genus Reichenbachiella exhibiting antioxidant and polysaccharide degradation activities.</title>
        <authorList>
            <person name="Muhammad N."/>
            <person name="Lee Y.-J."/>
            <person name="Ko J."/>
            <person name="Kim S.-G."/>
        </authorList>
    </citation>
    <scope>NUCLEOTIDE SEQUENCE [LARGE SCALE GENOMIC DNA]</scope>
    <source>
        <strain evidence="3 4">ABR2-5</strain>
    </source>
</reference>
<keyword evidence="4" id="KW-1185">Reference proteome</keyword>
<dbReference type="InterPro" id="IPR055170">
    <property type="entry name" value="GFO_IDH_MocA-like_dom"/>
</dbReference>
<accession>A0ABT3CT45</accession>
<dbReference type="PANTHER" id="PTHR43249">
    <property type="entry name" value="UDP-N-ACETYL-2-AMINO-2-DEOXY-D-GLUCURONATE OXIDASE"/>
    <property type="match status" value="1"/>
</dbReference>
<dbReference type="Pfam" id="PF01408">
    <property type="entry name" value="GFO_IDH_MocA"/>
    <property type="match status" value="1"/>
</dbReference>
<name>A0ABT3CT45_9BACT</name>
<dbReference type="Gene3D" id="3.30.360.10">
    <property type="entry name" value="Dihydrodipicolinate Reductase, domain 2"/>
    <property type="match status" value="1"/>
</dbReference>
<gene>
    <name evidence="3" type="ORF">N7U62_08445</name>
</gene>
<proteinExistence type="predicted"/>
<evidence type="ECO:0000259" key="2">
    <source>
        <dbReference type="Pfam" id="PF22725"/>
    </source>
</evidence>
<dbReference type="Pfam" id="PF22725">
    <property type="entry name" value="GFO_IDH_MocA_C3"/>
    <property type="match status" value="1"/>
</dbReference>